<dbReference type="AlphaFoldDB" id="A0A381P253"/>
<dbReference type="PANTHER" id="PTHR30001:SF0">
    <property type="entry name" value="RIBONUCLEASE G"/>
    <property type="match status" value="1"/>
</dbReference>
<dbReference type="InterPro" id="IPR004659">
    <property type="entry name" value="RNase_E/G"/>
</dbReference>
<dbReference type="PANTHER" id="PTHR30001">
    <property type="entry name" value="RIBONUCLEASE"/>
    <property type="match status" value="1"/>
</dbReference>
<evidence type="ECO:0000313" key="7">
    <source>
        <dbReference type="EMBL" id="SUZ60972.1"/>
    </source>
</evidence>
<evidence type="ECO:0000256" key="5">
    <source>
        <dbReference type="ARBA" id="ARBA00022884"/>
    </source>
</evidence>
<comment type="cofactor">
    <cofactor evidence="1">
        <name>Mg(2+)</name>
        <dbReference type="ChEBI" id="CHEBI:18420"/>
    </cofactor>
</comment>
<evidence type="ECO:0000256" key="3">
    <source>
        <dbReference type="ARBA" id="ARBA00022801"/>
    </source>
</evidence>
<dbReference type="GO" id="GO:0016787">
    <property type="term" value="F:hydrolase activity"/>
    <property type="evidence" value="ECO:0007669"/>
    <property type="project" value="UniProtKB-KW"/>
</dbReference>
<dbReference type="NCBIfam" id="TIGR00757">
    <property type="entry name" value="RNaseEG"/>
    <property type="match status" value="1"/>
</dbReference>
<dbReference type="Gene3D" id="2.40.50.140">
    <property type="entry name" value="Nucleic acid-binding proteins"/>
    <property type="match status" value="1"/>
</dbReference>
<dbReference type="GO" id="GO:0005737">
    <property type="term" value="C:cytoplasm"/>
    <property type="evidence" value="ECO:0007669"/>
    <property type="project" value="TreeGrafter"/>
</dbReference>
<dbReference type="SUPFAM" id="SSF50249">
    <property type="entry name" value="Nucleic acid-binding proteins"/>
    <property type="match status" value="1"/>
</dbReference>
<evidence type="ECO:0000259" key="6">
    <source>
        <dbReference type="SMART" id="SM00316"/>
    </source>
</evidence>
<gene>
    <name evidence="7" type="ORF">METZ01_LOCUS13826</name>
</gene>
<organism evidence="7">
    <name type="scientific">marine metagenome</name>
    <dbReference type="NCBI Taxonomy" id="408172"/>
    <lineage>
        <taxon>unclassified sequences</taxon>
        <taxon>metagenomes</taxon>
        <taxon>ecological metagenomes</taxon>
    </lineage>
</organism>
<dbReference type="GO" id="GO:0004540">
    <property type="term" value="F:RNA nuclease activity"/>
    <property type="evidence" value="ECO:0007669"/>
    <property type="project" value="InterPro"/>
</dbReference>
<evidence type="ECO:0000256" key="2">
    <source>
        <dbReference type="ARBA" id="ARBA00022723"/>
    </source>
</evidence>
<feature type="domain" description="S1 motif" evidence="6">
    <location>
        <begin position="37"/>
        <end position="140"/>
    </location>
</feature>
<protein>
    <recommendedName>
        <fullName evidence="6">S1 motif domain-containing protein</fullName>
    </recommendedName>
</protein>
<dbReference type="GO" id="GO:0003723">
    <property type="term" value="F:RNA binding"/>
    <property type="evidence" value="ECO:0007669"/>
    <property type="project" value="UniProtKB-KW"/>
</dbReference>
<evidence type="ECO:0000256" key="4">
    <source>
        <dbReference type="ARBA" id="ARBA00022842"/>
    </source>
</evidence>
<sequence>MSSELIINSTRDKCRIGLLKDKKLVEFHQENDENKFNVGDIYVGKVKKINKSLNAAFIDIGYEKDAFLHYLDLGPQFLSLKTFVKKVRSKGSKTSISSFKKMDEINKFGKINEVLTKGDELMIQIVKEPISTKGPRVTTELSMAGRHLILVSFSDAINVSKKISNREERFRLINLIKSIRPKNFGVIVRTVAEKKSVSELDKDLKVLTKSWEEGMKLLKKTKVGEKIIGEDNKATSLLRDILNSSFDNIVVDDKELFKEIKAYVKKFEPKKEKIVKYYSSPAPMFEVYGIEKQLQELFGETVSISNGGYVIIQSTEALHAIDVNSGKTSKVSNQEEAALRVNVDAAETIARQLRLRDIGGIIVIDFIDLKKISNKKKVFDVMKKAMKEDRSKHTILPLSRFCLMQITRQRVRQELKISKDEAELDQAGTEAADTIEKTLEHLFVKQNQKQIILVVHPYLYSYFTIGVLSRQYKWFLKYRKWVKIEQDNNIGIKEYVFLDSNKQRIQTKK</sequence>
<keyword evidence="4" id="KW-0460">Magnesium</keyword>
<dbReference type="CDD" id="cd04453">
    <property type="entry name" value="S1_RNase_E"/>
    <property type="match status" value="1"/>
</dbReference>
<dbReference type="InterPro" id="IPR012340">
    <property type="entry name" value="NA-bd_OB-fold"/>
</dbReference>
<accession>A0A381P253</accession>
<dbReference type="InterPro" id="IPR003029">
    <property type="entry name" value="S1_domain"/>
</dbReference>
<name>A0A381P253_9ZZZZ</name>
<keyword evidence="3" id="KW-0378">Hydrolase</keyword>
<reference evidence="7" key="1">
    <citation type="submission" date="2018-05" db="EMBL/GenBank/DDBJ databases">
        <authorList>
            <person name="Lanie J.A."/>
            <person name="Ng W.-L."/>
            <person name="Kazmierczak K.M."/>
            <person name="Andrzejewski T.M."/>
            <person name="Davidsen T.M."/>
            <person name="Wayne K.J."/>
            <person name="Tettelin H."/>
            <person name="Glass J.I."/>
            <person name="Rusch D."/>
            <person name="Podicherti R."/>
            <person name="Tsui H.-C.T."/>
            <person name="Winkler M.E."/>
        </authorList>
    </citation>
    <scope>NUCLEOTIDE SEQUENCE</scope>
</reference>
<dbReference type="GO" id="GO:0006364">
    <property type="term" value="P:rRNA processing"/>
    <property type="evidence" value="ECO:0007669"/>
    <property type="project" value="TreeGrafter"/>
</dbReference>
<dbReference type="GO" id="GO:0046872">
    <property type="term" value="F:metal ion binding"/>
    <property type="evidence" value="ECO:0007669"/>
    <property type="project" value="UniProtKB-KW"/>
</dbReference>
<dbReference type="Pfam" id="PF10150">
    <property type="entry name" value="RNase_E_G"/>
    <property type="match status" value="1"/>
</dbReference>
<keyword evidence="2" id="KW-0479">Metal-binding</keyword>
<proteinExistence type="predicted"/>
<dbReference type="SMART" id="SM00316">
    <property type="entry name" value="S1"/>
    <property type="match status" value="1"/>
</dbReference>
<evidence type="ECO:0000256" key="1">
    <source>
        <dbReference type="ARBA" id="ARBA00001946"/>
    </source>
</evidence>
<dbReference type="EMBL" id="UINC01000776">
    <property type="protein sequence ID" value="SUZ60972.1"/>
    <property type="molecule type" value="Genomic_DNA"/>
</dbReference>
<keyword evidence="5" id="KW-0694">RNA-binding</keyword>
<dbReference type="InterPro" id="IPR019307">
    <property type="entry name" value="RNA-bd_AU-1/RNase_E/G"/>
</dbReference>